<reference evidence="1 2" key="1">
    <citation type="journal article" date="2015" name="Proc. Natl. Acad. Sci. U.S.A.">
        <title>The resurrection genome of Boea hygrometrica: A blueprint for survival of dehydration.</title>
        <authorList>
            <person name="Xiao L."/>
            <person name="Yang G."/>
            <person name="Zhang L."/>
            <person name="Yang X."/>
            <person name="Zhao S."/>
            <person name="Ji Z."/>
            <person name="Zhou Q."/>
            <person name="Hu M."/>
            <person name="Wang Y."/>
            <person name="Chen M."/>
            <person name="Xu Y."/>
            <person name="Jin H."/>
            <person name="Xiao X."/>
            <person name="Hu G."/>
            <person name="Bao F."/>
            <person name="Hu Y."/>
            <person name="Wan P."/>
            <person name="Li L."/>
            <person name="Deng X."/>
            <person name="Kuang T."/>
            <person name="Xiang C."/>
            <person name="Zhu J.K."/>
            <person name="Oliver M.J."/>
            <person name="He Y."/>
        </authorList>
    </citation>
    <scope>NUCLEOTIDE SEQUENCE [LARGE SCALE GENOMIC DNA]</scope>
    <source>
        <strain evidence="2">cv. XS01</strain>
    </source>
</reference>
<dbReference type="Proteomes" id="UP000250235">
    <property type="component" value="Unassembled WGS sequence"/>
</dbReference>
<name>A0A2Z7CQL3_9LAMI</name>
<organism evidence="1 2">
    <name type="scientific">Dorcoceras hygrometricum</name>
    <dbReference type="NCBI Taxonomy" id="472368"/>
    <lineage>
        <taxon>Eukaryota</taxon>
        <taxon>Viridiplantae</taxon>
        <taxon>Streptophyta</taxon>
        <taxon>Embryophyta</taxon>
        <taxon>Tracheophyta</taxon>
        <taxon>Spermatophyta</taxon>
        <taxon>Magnoliopsida</taxon>
        <taxon>eudicotyledons</taxon>
        <taxon>Gunneridae</taxon>
        <taxon>Pentapetalae</taxon>
        <taxon>asterids</taxon>
        <taxon>lamiids</taxon>
        <taxon>Lamiales</taxon>
        <taxon>Gesneriaceae</taxon>
        <taxon>Didymocarpoideae</taxon>
        <taxon>Trichosporeae</taxon>
        <taxon>Loxocarpinae</taxon>
        <taxon>Dorcoceras</taxon>
    </lineage>
</organism>
<gene>
    <name evidence="1" type="ORF">F511_10911</name>
</gene>
<accession>A0A2Z7CQL3</accession>
<evidence type="ECO:0000313" key="2">
    <source>
        <dbReference type="Proteomes" id="UP000250235"/>
    </source>
</evidence>
<protein>
    <submittedName>
        <fullName evidence="1">Uncharacterized protein</fullName>
    </submittedName>
</protein>
<keyword evidence="2" id="KW-1185">Reference proteome</keyword>
<evidence type="ECO:0000313" key="1">
    <source>
        <dbReference type="EMBL" id="KZV49371.1"/>
    </source>
</evidence>
<sequence length="91" mass="10868">MKLVRVKEDARYSRNDKEFEEAHGQNSLDFWFNCIDGEGKIFKDIVEFRTYLKNYVVVTRRLYINNIIFGIKKCNLQHTCGETIYVVIKKL</sequence>
<dbReference type="EMBL" id="KQ993062">
    <property type="protein sequence ID" value="KZV49371.1"/>
    <property type="molecule type" value="Genomic_DNA"/>
</dbReference>
<dbReference type="AlphaFoldDB" id="A0A2Z7CQL3"/>
<proteinExistence type="predicted"/>